<protein>
    <submittedName>
        <fullName evidence="1">Uncharacterized protein</fullName>
    </submittedName>
</protein>
<sequence length="58" mass="6449">MFRDSTFTPYDSTPRSYSPCTVVVDILKSGVLRYAHRIGSGGGQVIRDSTHRSPIICF</sequence>
<dbReference type="Proteomes" id="UP000264353">
    <property type="component" value="Chromosome A4"/>
</dbReference>
<reference evidence="1 2" key="1">
    <citation type="submission" date="2018-06" db="EMBL/GenBank/DDBJ databases">
        <title>WGS assembly of Brassica rapa FPsc.</title>
        <authorList>
            <person name="Bowman J."/>
            <person name="Kohchi T."/>
            <person name="Yamato K."/>
            <person name="Jenkins J."/>
            <person name="Shu S."/>
            <person name="Ishizaki K."/>
            <person name="Yamaoka S."/>
            <person name="Nishihama R."/>
            <person name="Nakamura Y."/>
            <person name="Berger F."/>
            <person name="Adam C."/>
            <person name="Aki S."/>
            <person name="Althoff F."/>
            <person name="Araki T."/>
            <person name="Arteaga-Vazquez M."/>
            <person name="Balasubrmanian S."/>
            <person name="Bauer D."/>
            <person name="Boehm C."/>
            <person name="Briginshaw L."/>
            <person name="Caballero-Perez J."/>
            <person name="Catarino B."/>
            <person name="Chen F."/>
            <person name="Chiyoda S."/>
            <person name="Chovatia M."/>
            <person name="Davies K."/>
            <person name="Delmans M."/>
            <person name="Demura T."/>
            <person name="Dierschke T."/>
            <person name="Dolan L."/>
            <person name="Dorantes-Acosta A."/>
            <person name="Eklund D."/>
            <person name="Florent S."/>
            <person name="Flores-Sandoval E."/>
            <person name="Fujiyama A."/>
            <person name="Fukuzawa H."/>
            <person name="Galik B."/>
            <person name="Grimanelli D."/>
            <person name="Grimwood J."/>
            <person name="Grossniklaus U."/>
            <person name="Hamada T."/>
            <person name="Haseloff J."/>
            <person name="Hetherington A."/>
            <person name="Higo A."/>
            <person name="Hirakawa Y."/>
            <person name="Hundley H."/>
            <person name="Ikeda Y."/>
            <person name="Inoue K."/>
            <person name="Inoue S."/>
            <person name="Ishida S."/>
            <person name="Jia Q."/>
            <person name="Kakita M."/>
            <person name="Kanazawa T."/>
            <person name="Kawai Y."/>
            <person name="Kawashima T."/>
            <person name="Kennedy M."/>
            <person name="Kinose K."/>
            <person name="Kinoshita T."/>
            <person name="Kohara Y."/>
            <person name="Koide E."/>
            <person name="Komatsu K."/>
            <person name="Kopischke S."/>
            <person name="Kubo M."/>
            <person name="Kyozuka J."/>
            <person name="Lagercrantz U."/>
            <person name="Lin S."/>
            <person name="Lindquist E."/>
            <person name="Lipzen A."/>
            <person name="Lu C."/>
            <person name="Luna E."/>
            <person name="Martienssen R."/>
            <person name="Minamino N."/>
            <person name="Mizutani M."/>
            <person name="Mizutani M."/>
            <person name="Mochizuki N."/>
            <person name="Monte I."/>
            <person name="Mosher R."/>
            <person name="Nagasaki H."/>
            <person name="Nakagami H."/>
            <person name="Naramoto S."/>
            <person name="Nishitani K."/>
            <person name="Ohtani M."/>
            <person name="Okamoto T."/>
            <person name="Okumura M."/>
            <person name="Phillips J."/>
            <person name="Pollak B."/>
            <person name="Reinders A."/>
            <person name="Roevekamp M."/>
            <person name="Sano R."/>
            <person name="Sawa S."/>
            <person name="Schmid M."/>
            <person name="Shirakawa M."/>
            <person name="Solano R."/>
            <person name="Spunde A."/>
            <person name="Suetsugu N."/>
            <person name="Sugano S."/>
            <person name="Sugiyama A."/>
            <person name="Sun R."/>
            <person name="Suzuki Y."/>
            <person name="Takenaka M."/>
            <person name="Takezawa D."/>
            <person name="Tomogane H."/>
            <person name="Tsuzuki M."/>
            <person name="Ueda T."/>
            <person name="Umeda M."/>
            <person name="Ward J."/>
            <person name="Watanabe Y."/>
            <person name="Yazaki K."/>
            <person name="Yokoyama R."/>
            <person name="Yoshitake Y."/>
            <person name="Yotsui I."/>
            <person name="Zachgo S."/>
            <person name="Schmutz J."/>
        </authorList>
    </citation>
    <scope>NUCLEOTIDE SEQUENCE [LARGE SCALE GENOMIC DNA]</scope>
    <source>
        <strain evidence="2">cv. B-3</strain>
    </source>
</reference>
<accession>A0A397ZPD1</accession>
<name>A0A397ZPD1_BRACM</name>
<gene>
    <name evidence="1" type="ORF">BRARA_D02215</name>
</gene>
<evidence type="ECO:0000313" key="1">
    <source>
        <dbReference type="EMBL" id="RID67115.1"/>
    </source>
</evidence>
<evidence type="ECO:0000313" key="2">
    <source>
        <dbReference type="Proteomes" id="UP000264353"/>
    </source>
</evidence>
<dbReference type="AlphaFoldDB" id="A0A397ZPD1"/>
<proteinExistence type="predicted"/>
<dbReference type="EMBL" id="CM010631">
    <property type="protein sequence ID" value="RID67115.1"/>
    <property type="molecule type" value="Genomic_DNA"/>
</dbReference>
<organism evidence="1 2">
    <name type="scientific">Brassica campestris</name>
    <name type="common">Field mustard</name>
    <dbReference type="NCBI Taxonomy" id="3711"/>
    <lineage>
        <taxon>Eukaryota</taxon>
        <taxon>Viridiplantae</taxon>
        <taxon>Streptophyta</taxon>
        <taxon>Embryophyta</taxon>
        <taxon>Tracheophyta</taxon>
        <taxon>Spermatophyta</taxon>
        <taxon>Magnoliopsida</taxon>
        <taxon>eudicotyledons</taxon>
        <taxon>Gunneridae</taxon>
        <taxon>Pentapetalae</taxon>
        <taxon>rosids</taxon>
        <taxon>malvids</taxon>
        <taxon>Brassicales</taxon>
        <taxon>Brassicaceae</taxon>
        <taxon>Brassiceae</taxon>
        <taxon>Brassica</taxon>
    </lineage>
</organism>